<keyword evidence="2" id="KW-0732">Signal</keyword>
<reference evidence="3 4" key="1">
    <citation type="submission" date="2016-01" db="EMBL/GenBank/DDBJ databases">
        <title>Complete Genome Sequence of Paenibacillus yonginensis DCY84, a novel Plant Growth-Promoting Bacteria with Elicitation of Induced Systemic Resistance.</title>
        <authorList>
            <person name="Kim Y.J."/>
            <person name="Yang D.C."/>
            <person name="Sukweenadhi J."/>
        </authorList>
    </citation>
    <scope>NUCLEOTIDE SEQUENCE [LARGE SCALE GENOMIC DNA]</scope>
    <source>
        <strain evidence="3 4">DCY84</strain>
    </source>
</reference>
<dbReference type="STRING" id="1462996.AWM70_15025"/>
<gene>
    <name evidence="3" type="ORF">AWM70_15025</name>
</gene>
<dbReference type="EMBL" id="CP014167">
    <property type="protein sequence ID" value="ANS75750.1"/>
    <property type="molecule type" value="Genomic_DNA"/>
</dbReference>
<evidence type="ECO:0000313" key="4">
    <source>
        <dbReference type="Proteomes" id="UP000092573"/>
    </source>
</evidence>
<feature type="chain" id="PRO_5008527597" description="Transmembrane protein" evidence="2">
    <location>
        <begin position="33"/>
        <end position="128"/>
    </location>
</feature>
<dbReference type="Proteomes" id="UP000092573">
    <property type="component" value="Chromosome"/>
</dbReference>
<accession>A0A1B1N2V6</accession>
<dbReference type="RefSeq" id="WP_068697758.1">
    <property type="nucleotide sequence ID" value="NZ_CP014167.1"/>
</dbReference>
<evidence type="ECO:0008006" key="5">
    <source>
        <dbReference type="Google" id="ProtNLM"/>
    </source>
</evidence>
<evidence type="ECO:0000313" key="3">
    <source>
        <dbReference type="EMBL" id="ANS75750.1"/>
    </source>
</evidence>
<keyword evidence="1" id="KW-0812">Transmembrane</keyword>
<proteinExistence type="predicted"/>
<dbReference type="KEGG" id="pyg:AWM70_15025"/>
<feature type="signal peptide" evidence="2">
    <location>
        <begin position="1"/>
        <end position="32"/>
    </location>
</feature>
<keyword evidence="4" id="KW-1185">Reference proteome</keyword>
<evidence type="ECO:0000256" key="2">
    <source>
        <dbReference type="SAM" id="SignalP"/>
    </source>
</evidence>
<keyword evidence="1" id="KW-0472">Membrane</keyword>
<organism evidence="3 4">
    <name type="scientific">Paenibacillus yonginensis</name>
    <dbReference type="NCBI Taxonomy" id="1462996"/>
    <lineage>
        <taxon>Bacteria</taxon>
        <taxon>Bacillati</taxon>
        <taxon>Bacillota</taxon>
        <taxon>Bacilli</taxon>
        <taxon>Bacillales</taxon>
        <taxon>Paenibacillaceae</taxon>
        <taxon>Paenibacillus</taxon>
    </lineage>
</organism>
<feature type="transmembrane region" description="Helical" evidence="1">
    <location>
        <begin position="84"/>
        <end position="104"/>
    </location>
</feature>
<dbReference type="AlphaFoldDB" id="A0A1B1N2V6"/>
<keyword evidence="1" id="KW-1133">Transmembrane helix</keyword>
<protein>
    <recommendedName>
        <fullName evidence="5">Transmembrane protein</fullName>
    </recommendedName>
</protein>
<name>A0A1B1N2V6_9BACL</name>
<dbReference type="OrthoDB" id="9940530at2"/>
<evidence type="ECO:0000256" key="1">
    <source>
        <dbReference type="SAM" id="Phobius"/>
    </source>
</evidence>
<sequence>MTIRRFDLSGLKLICLFALSLILFLTPPHSTAATAATSFTGVPAAAETSDVTETEEMENTLQFRPVVRVSLQQPFKDSLRFSPMLLFILSLLCSAFLALSFMDIRPIISRRLKRIMLYPVKFTSRFVA</sequence>